<dbReference type="InterPro" id="IPR012910">
    <property type="entry name" value="Plug_dom"/>
</dbReference>
<dbReference type="InterPro" id="IPR023997">
    <property type="entry name" value="TonB-dep_OMP_SusC/RagA_CS"/>
</dbReference>
<keyword evidence="11" id="KW-1185">Reference proteome</keyword>
<evidence type="ECO:0000256" key="8">
    <source>
        <dbReference type="SAM" id="SignalP"/>
    </source>
</evidence>
<keyword evidence="6 7" id="KW-0998">Cell outer membrane</keyword>
<keyword evidence="2 7" id="KW-0813">Transport</keyword>
<keyword evidence="10" id="KW-0675">Receptor</keyword>
<dbReference type="InterPro" id="IPR036942">
    <property type="entry name" value="Beta-barrel_TonB_sf"/>
</dbReference>
<evidence type="ECO:0000259" key="9">
    <source>
        <dbReference type="SMART" id="SM00965"/>
    </source>
</evidence>
<dbReference type="Proteomes" id="UP000651112">
    <property type="component" value="Unassembled WGS sequence"/>
</dbReference>
<dbReference type="SMART" id="SM00965">
    <property type="entry name" value="STN"/>
    <property type="match status" value="1"/>
</dbReference>
<evidence type="ECO:0000256" key="1">
    <source>
        <dbReference type="ARBA" id="ARBA00004571"/>
    </source>
</evidence>
<comment type="caution">
    <text evidence="10">The sequence shown here is derived from an EMBL/GenBank/DDBJ whole genome shotgun (WGS) entry which is preliminary data.</text>
</comment>
<keyword evidence="4 7" id="KW-0812">Transmembrane</keyword>
<evidence type="ECO:0000256" key="2">
    <source>
        <dbReference type="ARBA" id="ARBA00022448"/>
    </source>
</evidence>
<keyword evidence="3 7" id="KW-1134">Transmembrane beta strand</keyword>
<gene>
    <name evidence="10" type="ORF">H8B21_14605</name>
</gene>
<dbReference type="InterPro" id="IPR037066">
    <property type="entry name" value="Plug_dom_sf"/>
</dbReference>
<dbReference type="InterPro" id="IPR011662">
    <property type="entry name" value="Secretin/TonB_short_N"/>
</dbReference>
<name>A0ABR7XUV3_9SPHI</name>
<evidence type="ECO:0000256" key="5">
    <source>
        <dbReference type="ARBA" id="ARBA00023136"/>
    </source>
</evidence>
<dbReference type="InterPro" id="IPR023996">
    <property type="entry name" value="TonB-dep_OMP_SusC/RagA"/>
</dbReference>
<dbReference type="Gene3D" id="2.40.170.20">
    <property type="entry name" value="TonB-dependent receptor, beta-barrel domain"/>
    <property type="match status" value="1"/>
</dbReference>
<evidence type="ECO:0000256" key="3">
    <source>
        <dbReference type="ARBA" id="ARBA00022452"/>
    </source>
</evidence>
<sequence>MKLTFLLMMFLCLNVHASVLAQRLSIQAVKRPIQDVLVEIKDKTGYDFLFNHNILKEAKPVTVNLKNASLEQVLDACLAGQSLVYEIDESTVLITRKKISIKQGNVEAPQTHSVKGIIQNSNGEPLSNVTVRNTRTGYSTASKDDGRFEIPEVLVKDELVFSLVGHSSHRLVVENYNEQRIILTPEDLDIEEVVVVGYGTQRRESVTGSVAQINSDEIMRSPVGNITNMMTGKLPGLISRQNSGEPGADQSSLTIRGNDSFASSNTPVMIVDGVRRSFTQIDPEEIETITVLKDASAAAVYGLQAAAGVILVTTKKGQSAKPTVRFNHSQQISQNTMFPEFLDGPEYAYWYNKARMINGREPLFSNADIRKIIEGDPEGKWGNTNWVNELFRTGQTSHSGISVEGRNDKIRYYFYGGYFNQDGSVKGINFDRYNIRSNIEVTATDNLKVQIGLGGRKNKKVAPTFSTEKNAWNNLFQQAMRAHPYLPKEYDGYPTGNRTNGPVVSPLSALDQSGFRHNFTDNFQSNLRLDLDMPFVTEGLSSYVMGSYDYNGTFGKAFQTPYQIAQGVVGPNGLDYQVVESSIGVLSKLAENMSRSGTLTLQAALNYNRNFGGRHNVSGLLLYEQFRTISNEFSISTQGLDFKELPELQFANELTPGEGAFDGISNIVPSAGFVGRLNYDFDGKYLLEVSGRYDGSYKFARNRRWALFPAVSLGWRLSEEEFFRNAFPYFNDFKLRGSVGKLGNDTGVNAYAFLSTLELVADDPSVVIGGIPRNAYLTNALSNPGLSWETVNIYNLGLEASLWGNKLGIEIDAFYKVTDNILETQGGTFAPSMGGYFPSVVNTGKTDNRGFELGLNHRNSLGEFNYGARFTLSYYRNRYLSVRESANTPDHLKRNGRRLGEKHGLVALGIFQTDEEAKNWPSIFGDNRAGDIKYLDVNGDGKLTYNEDRMWIAGSNVPQLISGLTLFADYKGFDFSVMIQGAAKAEYALSGYYPDIGYDNTEFTTPFFQQGSAPRYLVENMWTPDNPNAKYPRLSDEKVQNNKWASTMWIVDGSYLRIKTAQIGYNVPKNIVKRLGMESLRLNISGGNLFTWTEFKYLDPEAPDVSNGFYPQQRVYSLGIDVKF</sequence>
<dbReference type="Pfam" id="PF07660">
    <property type="entry name" value="STN"/>
    <property type="match status" value="1"/>
</dbReference>
<dbReference type="PROSITE" id="PS52016">
    <property type="entry name" value="TONB_DEPENDENT_REC_3"/>
    <property type="match status" value="1"/>
</dbReference>
<dbReference type="Gene3D" id="2.170.130.10">
    <property type="entry name" value="TonB-dependent receptor, plug domain"/>
    <property type="match status" value="1"/>
</dbReference>
<dbReference type="InterPro" id="IPR008969">
    <property type="entry name" value="CarboxyPept-like_regulatory"/>
</dbReference>
<dbReference type="NCBIfam" id="TIGR04056">
    <property type="entry name" value="OMP_RagA_SusC"/>
    <property type="match status" value="1"/>
</dbReference>
<dbReference type="SUPFAM" id="SSF56935">
    <property type="entry name" value="Porins"/>
    <property type="match status" value="1"/>
</dbReference>
<comment type="subcellular location">
    <subcellularLocation>
        <location evidence="1 7">Cell outer membrane</location>
        <topology evidence="1 7">Multi-pass membrane protein</topology>
    </subcellularLocation>
</comment>
<proteinExistence type="inferred from homology"/>
<dbReference type="NCBIfam" id="TIGR04057">
    <property type="entry name" value="SusC_RagA_signa"/>
    <property type="match status" value="1"/>
</dbReference>
<evidence type="ECO:0000256" key="7">
    <source>
        <dbReference type="PROSITE-ProRule" id="PRU01360"/>
    </source>
</evidence>
<organism evidence="10 11">
    <name type="scientific">Sphingobacterium chuzhouense</name>
    <dbReference type="NCBI Taxonomy" id="1742264"/>
    <lineage>
        <taxon>Bacteria</taxon>
        <taxon>Pseudomonadati</taxon>
        <taxon>Bacteroidota</taxon>
        <taxon>Sphingobacteriia</taxon>
        <taxon>Sphingobacteriales</taxon>
        <taxon>Sphingobacteriaceae</taxon>
        <taxon>Sphingobacterium</taxon>
    </lineage>
</organism>
<dbReference type="Pfam" id="PF07715">
    <property type="entry name" value="Plug"/>
    <property type="match status" value="1"/>
</dbReference>
<evidence type="ECO:0000313" key="10">
    <source>
        <dbReference type="EMBL" id="MBD1422804.1"/>
    </source>
</evidence>
<comment type="similarity">
    <text evidence="7">Belongs to the TonB-dependent receptor family.</text>
</comment>
<keyword evidence="8" id="KW-0732">Signal</keyword>
<dbReference type="EMBL" id="JACNYL010000003">
    <property type="protein sequence ID" value="MBD1422804.1"/>
    <property type="molecule type" value="Genomic_DNA"/>
</dbReference>
<feature type="signal peptide" evidence="8">
    <location>
        <begin position="1"/>
        <end position="17"/>
    </location>
</feature>
<protein>
    <submittedName>
        <fullName evidence="10">TonB-dependent receptor</fullName>
    </submittedName>
</protein>
<dbReference type="SUPFAM" id="SSF49464">
    <property type="entry name" value="Carboxypeptidase regulatory domain-like"/>
    <property type="match status" value="1"/>
</dbReference>
<feature type="domain" description="Secretin/TonB short N-terminal" evidence="9">
    <location>
        <begin position="46"/>
        <end position="97"/>
    </location>
</feature>
<dbReference type="InterPro" id="IPR039426">
    <property type="entry name" value="TonB-dep_rcpt-like"/>
</dbReference>
<dbReference type="RefSeq" id="WP_190314492.1">
    <property type="nucleotide sequence ID" value="NZ_JACNYL010000003.1"/>
</dbReference>
<evidence type="ECO:0000256" key="6">
    <source>
        <dbReference type="ARBA" id="ARBA00023237"/>
    </source>
</evidence>
<feature type="chain" id="PRO_5045641869" evidence="8">
    <location>
        <begin position="18"/>
        <end position="1124"/>
    </location>
</feature>
<accession>A0ABR7XUV3</accession>
<keyword evidence="5 7" id="KW-0472">Membrane</keyword>
<evidence type="ECO:0000256" key="4">
    <source>
        <dbReference type="ARBA" id="ARBA00022692"/>
    </source>
</evidence>
<evidence type="ECO:0000313" key="11">
    <source>
        <dbReference type="Proteomes" id="UP000651112"/>
    </source>
</evidence>
<reference evidence="10 11" key="1">
    <citation type="submission" date="2020-08" db="EMBL/GenBank/DDBJ databases">
        <title>Sphingobacterium sp. DN00404 isolated from aquaculture water.</title>
        <authorList>
            <person name="Zhang M."/>
        </authorList>
    </citation>
    <scope>NUCLEOTIDE SEQUENCE [LARGE SCALE GENOMIC DNA]</scope>
    <source>
        <strain evidence="10 11">KCTC 42746</strain>
    </source>
</reference>
<dbReference type="Pfam" id="PF13715">
    <property type="entry name" value="CarbopepD_reg_2"/>
    <property type="match status" value="1"/>
</dbReference>